<evidence type="ECO:0000256" key="6">
    <source>
        <dbReference type="ARBA" id="ARBA00037932"/>
    </source>
</evidence>
<dbReference type="Pfam" id="PF06325">
    <property type="entry name" value="PrmA"/>
    <property type="match status" value="1"/>
</dbReference>
<reference evidence="9" key="1">
    <citation type="submission" date="2023-10" db="EMBL/GenBank/DDBJ databases">
        <title>Chromosome-level genome of the transformable northern wattle, Acacia crassicarpa.</title>
        <authorList>
            <person name="Massaro I."/>
            <person name="Sinha N.R."/>
            <person name="Poethig S."/>
            <person name="Leichty A.R."/>
        </authorList>
    </citation>
    <scope>NUCLEOTIDE SEQUENCE</scope>
    <source>
        <strain evidence="9">Acra3RX</strain>
        <tissue evidence="9">Leaf</tissue>
    </source>
</reference>
<gene>
    <name evidence="9" type="ORF">QN277_002550</name>
</gene>
<comment type="caution">
    <text evidence="9">The sequence shown here is derived from an EMBL/GenBank/DDBJ whole genome shotgun (WGS) entry which is preliminary data.</text>
</comment>
<evidence type="ECO:0000256" key="4">
    <source>
        <dbReference type="ARBA" id="ARBA00022679"/>
    </source>
</evidence>
<evidence type="ECO:0000313" key="9">
    <source>
        <dbReference type="EMBL" id="KAK4285924.1"/>
    </source>
</evidence>
<proteinExistence type="inferred from homology"/>
<keyword evidence="5" id="KW-0949">S-adenosyl-L-methionine</keyword>
<dbReference type="HAMAP" id="MF_00735">
    <property type="entry name" value="Methyltr_PrmA"/>
    <property type="match status" value="1"/>
</dbReference>
<keyword evidence="2" id="KW-0963">Cytoplasm</keyword>
<dbReference type="GO" id="GO:0032259">
    <property type="term" value="P:methylation"/>
    <property type="evidence" value="ECO:0007669"/>
    <property type="project" value="UniProtKB-KW"/>
</dbReference>
<dbReference type="GO" id="GO:0005739">
    <property type="term" value="C:mitochondrion"/>
    <property type="evidence" value="ECO:0007669"/>
    <property type="project" value="TreeGrafter"/>
</dbReference>
<evidence type="ECO:0000256" key="2">
    <source>
        <dbReference type="ARBA" id="ARBA00022490"/>
    </source>
</evidence>
<evidence type="ECO:0000256" key="1">
    <source>
        <dbReference type="ARBA" id="ARBA00009741"/>
    </source>
</evidence>
<sequence length="382" mass="40869">MASGHLFRRLAAALGAQSPTIARCLIPLSSSLFSHCSSSSSSFSSFKLRNQWLPHRKISATSSSEALVDDSLTTPYLSVLIHCPKDVADGLADALLCFGASSASMDEDDFCVNTDEVCISSIFPEDEDINMCISHAADSIGLKKPPRYEVKIGEHDDWIKKTQESFHPIEITEGLWVVPKWITPPDNQATNIILNLGLAFGTGEHPTTKLSLLLLHGCIKGGEYILDYGTGSGILSIAALKLGAAFAVGIDIDSQAIASASQNATLNNLGPEKMQLYLVPGKSPRSFEAVEGPNESEIAVATEKNKYDVVVANILLNPLIDLADQIVSCAKPGAVIGLSGILCEQVQCITERYSPLLEGTVVSEMDGWACVSGRKRSDLDVC</sequence>
<name>A0AAE1N9T3_9FABA</name>
<keyword evidence="4" id="KW-0808">Transferase</keyword>
<dbReference type="PANTHER" id="PTHR43648">
    <property type="entry name" value="ELECTRON TRANSFER FLAVOPROTEIN BETA SUBUNIT LYSINE METHYLTRANSFERASE"/>
    <property type="match status" value="1"/>
</dbReference>
<dbReference type="EMBL" id="JAWXYG010000001">
    <property type="protein sequence ID" value="KAK4285924.1"/>
    <property type="molecule type" value="Genomic_DNA"/>
</dbReference>
<evidence type="ECO:0000256" key="3">
    <source>
        <dbReference type="ARBA" id="ARBA00022603"/>
    </source>
</evidence>
<evidence type="ECO:0000313" key="10">
    <source>
        <dbReference type="Proteomes" id="UP001293593"/>
    </source>
</evidence>
<dbReference type="InterPro" id="IPR029063">
    <property type="entry name" value="SAM-dependent_MTases_sf"/>
</dbReference>
<dbReference type="AlphaFoldDB" id="A0AAE1N9T3"/>
<accession>A0AAE1N9T3</accession>
<comment type="similarity">
    <text evidence="6">Belongs to the methyltransferase superfamily. ETFBKMT family.</text>
</comment>
<dbReference type="CDD" id="cd02440">
    <property type="entry name" value="AdoMet_MTases"/>
    <property type="match status" value="1"/>
</dbReference>
<dbReference type="InterPro" id="IPR050078">
    <property type="entry name" value="Ribosomal_L11_MeTrfase_PrmA"/>
</dbReference>
<dbReference type="SUPFAM" id="SSF53335">
    <property type="entry name" value="S-adenosyl-L-methionine-dependent methyltransferases"/>
    <property type="match status" value="1"/>
</dbReference>
<evidence type="ECO:0000256" key="5">
    <source>
        <dbReference type="ARBA" id="ARBA00022691"/>
    </source>
</evidence>
<dbReference type="Gene3D" id="3.40.50.150">
    <property type="entry name" value="Vaccinia Virus protein VP39"/>
    <property type="match status" value="1"/>
</dbReference>
<evidence type="ECO:0000256" key="7">
    <source>
        <dbReference type="ARBA" id="ARBA00041867"/>
    </source>
</evidence>
<keyword evidence="3" id="KW-0489">Methyltransferase</keyword>
<dbReference type="GO" id="GO:0016279">
    <property type="term" value="F:protein-lysine N-methyltransferase activity"/>
    <property type="evidence" value="ECO:0007669"/>
    <property type="project" value="TreeGrafter"/>
</dbReference>
<dbReference type="PANTHER" id="PTHR43648:SF1">
    <property type="entry name" value="ELECTRON TRANSFER FLAVOPROTEIN BETA SUBUNIT LYSINE METHYLTRANSFERASE"/>
    <property type="match status" value="1"/>
</dbReference>
<dbReference type="InterPro" id="IPR004498">
    <property type="entry name" value="Ribosomal_PrmA_MeTrfase"/>
</dbReference>
<organism evidence="9 10">
    <name type="scientific">Acacia crassicarpa</name>
    <name type="common">northern wattle</name>
    <dbReference type="NCBI Taxonomy" id="499986"/>
    <lineage>
        <taxon>Eukaryota</taxon>
        <taxon>Viridiplantae</taxon>
        <taxon>Streptophyta</taxon>
        <taxon>Embryophyta</taxon>
        <taxon>Tracheophyta</taxon>
        <taxon>Spermatophyta</taxon>
        <taxon>Magnoliopsida</taxon>
        <taxon>eudicotyledons</taxon>
        <taxon>Gunneridae</taxon>
        <taxon>Pentapetalae</taxon>
        <taxon>rosids</taxon>
        <taxon>fabids</taxon>
        <taxon>Fabales</taxon>
        <taxon>Fabaceae</taxon>
        <taxon>Caesalpinioideae</taxon>
        <taxon>mimosoid clade</taxon>
        <taxon>Acacieae</taxon>
        <taxon>Acacia</taxon>
    </lineage>
</organism>
<comment type="similarity">
    <text evidence="1">Belongs to the methyltransferase superfamily. PrmA family.</text>
</comment>
<evidence type="ECO:0000256" key="8">
    <source>
        <dbReference type="ARBA" id="ARBA00042266"/>
    </source>
</evidence>
<dbReference type="Proteomes" id="UP001293593">
    <property type="component" value="Unassembled WGS sequence"/>
</dbReference>
<protein>
    <recommendedName>
        <fullName evidence="8">ETFB lysine methyltransferase</fullName>
    </recommendedName>
    <alternativeName>
        <fullName evidence="7">Protein N-lysine methyltransferase METTL20</fullName>
    </alternativeName>
</protein>
<keyword evidence="10" id="KW-1185">Reference proteome</keyword>